<sequence length="184" mass="20169">MNGHSSTSPARRSVYRPAARRRTVKPWPTEIADFVPQRSSSSLLSVGHMPAVARAAYYGLLAVTAVTVLFLLPSFLIYLTGLQSIARTGGLIAAIISLVALVFSMALSLLQIVLVFKLPEQIAWVRSLLTLTVLAEGLEAVMRDWLYPSVLGMGFRWDLLIAGAMVLLLWLPQSGRWFTGSRQA</sequence>
<name>A0ABU2DNR9_9MICC</name>
<evidence type="ECO:0000313" key="4">
    <source>
        <dbReference type="Proteomes" id="UP001251870"/>
    </source>
</evidence>
<evidence type="ECO:0000256" key="2">
    <source>
        <dbReference type="SAM" id="Phobius"/>
    </source>
</evidence>
<dbReference type="EMBL" id="JAVKGR010000001">
    <property type="protein sequence ID" value="MDR8018083.1"/>
    <property type="molecule type" value="Genomic_DNA"/>
</dbReference>
<comment type="caution">
    <text evidence="3">The sequence shown here is derived from an EMBL/GenBank/DDBJ whole genome shotgun (WGS) entry which is preliminary data.</text>
</comment>
<evidence type="ECO:0000313" key="3">
    <source>
        <dbReference type="EMBL" id="MDR8018083.1"/>
    </source>
</evidence>
<feature type="transmembrane region" description="Helical" evidence="2">
    <location>
        <begin position="154"/>
        <end position="171"/>
    </location>
</feature>
<reference evidence="3 4" key="1">
    <citation type="submission" date="2023-09" db="EMBL/GenBank/DDBJ databases">
        <title>Description of three actinobacteria isolated from air of manufacturing shop in a pharmaceutical factory.</title>
        <authorList>
            <person name="Zhang D.-F."/>
        </authorList>
    </citation>
    <scope>NUCLEOTIDE SEQUENCE [LARGE SCALE GENOMIC DNA]</scope>
    <source>
        <strain evidence="3 4">LY-0111</strain>
    </source>
</reference>
<keyword evidence="2" id="KW-0812">Transmembrane</keyword>
<dbReference type="Proteomes" id="UP001251870">
    <property type="component" value="Unassembled WGS sequence"/>
</dbReference>
<gene>
    <name evidence="3" type="ORF">RIL96_00690</name>
</gene>
<feature type="transmembrane region" description="Helical" evidence="2">
    <location>
        <begin position="91"/>
        <end position="116"/>
    </location>
</feature>
<keyword evidence="2" id="KW-1133">Transmembrane helix</keyword>
<protein>
    <submittedName>
        <fullName evidence="3">Uncharacterized protein</fullName>
    </submittedName>
</protein>
<feature type="compositionally biased region" description="Low complexity" evidence="1">
    <location>
        <begin position="8"/>
        <end position="17"/>
    </location>
</feature>
<evidence type="ECO:0000256" key="1">
    <source>
        <dbReference type="SAM" id="MobiDB-lite"/>
    </source>
</evidence>
<keyword evidence="2" id="KW-0472">Membrane</keyword>
<dbReference type="RefSeq" id="WP_310547075.1">
    <property type="nucleotide sequence ID" value="NZ_JAVKGR010000001.1"/>
</dbReference>
<proteinExistence type="predicted"/>
<feature type="region of interest" description="Disordered" evidence="1">
    <location>
        <begin position="1"/>
        <end position="21"/>
    </location>
</feature>
<feature type="transmembrane region" description="Helical" evidence="2">
    <location>
        <begin position="55"/>
        <end position="79"/>
    </location>
</feature>
<keyword evidence="4" id="KW-1185">Reference proteome</keyword>
<organism evidence="3 4">
    <name type="scientific">Nesterenkonia aerolata</name>
    <dbReference type="NCBI Taxonomy" id="3074079"/>
    <lineage>
        <taxon>Bacteria</taxon>
        <taxon>Bacillati</taxon>
        <taxon>Actinomycetota</taxon>
        <taxon>Actinomycetes</taxon>
        <taxon>Micrococcales</taxon>
        <taxon>Micrococcaceae</taxon>
        <taxon>Nesterenkonia</taxon>
    </lineage>
</organism>
<accession>A0ABU2DNR9</accession>